<dbReference type="RefSeq" id="WP_268051780.1">
    <property type="nucleotide sequence ID" value="NZ_JAPQES010000010.1"/>
</dbReference>
<keyword evidence="2 6" id="KW-0813">Transport</keyword>
<keyword evidence="5 7" id="KW-0472">Membrane</keyword>
<feature type="transmembrane region" description="Helical" evidence="7">
    <location>
        <begin position="433"/>
        <end position="455"/>
    </location>
</feature>
<feature type="transmembrane region" description="Helical" evidence="7">
    <location>
        <begin position="321"/>
        <end position="341"/>
    </location>
</feature>
<dbReference type="CDD" id="cd10334">
    <property type="entry name" value="SLC6sbd_u1"/>
    <property type="match status" value="1"/>
</dbReference>
<comment type="subcellular location">
    <subcellularLocation>
        <location evidence="1">Membrane</location>
        <topology evidence="1">Multi-pass membrane protein</topology>
    </subcellularLocation>
</comment>
<evidence type="ECO:0000256" key="6">
    <source>
        <dbReference type="RuleBase" id="RU003732"/>
    </source>
</evidence>
<keyword evidence="9" id="KW-1185">Reference proteome</keyword>
<evidence type="ECO:0000256" key="3">
    <source>
        <dbReference type="ARBA" id="ARBA00022692"/>
    </source>
</evidence>
<name>A0ABT4CUJ0_9CLOT</name>
<feature type="transmembrane region" description="Helical" evidence="7">
    <location>
        <begin position="177"/>
        <end position="202"/>
    </location>
</feature>
<protein>
    <recommendedName>
        <fullName evidence="6">Transporter</fullName>
    </recommendedName>
</protein>
<feature type="transmembrane region" description="Helical" evidence="7">
    <location>
        <begin position="467"/>
        <end position="488"/>
    </location>
</feature>
<evidence type="ECO:0000313" key="9">
    <source>
        <dbReference type="Proteomes" id="UP001079657"/>
    </source>
</evidence>
<accession>A0ABT4CUJ0</accession>
<organism evidence="8 9">
    <name type="scientific">Clostridium ganghwense</name>
    <dbReference type="NCBI Taxonomy" id="312089"/>
    <lineage>
        <taxon>Bacteria</taxon>
        <taxon>Bacillati</taxon>
        <taxon>Bacillota</taxon>
        <taxon>Clostridia</taxon>
        <taxon>Eubacteriales</taxon>
        <taxon>Clostridiaceae</taxon>
        <taxon>Clostridium</taxon>
    </lineage>
</organism>
<comment type="similarity">
    <text evidence="6">Belongs to the sodium:neurotransmitter symporter (SNF) (TC 2.A.22) family.</text>
</comment>
<evidence type="ECO:0000256" key="2">
    <source>
        <dbReference type="ARBA" id="ARBA00022448"/>
    </source>
</evidence>
<dbReference type="Pfam" id="PF00209">
    <property type="entry name" value="SNF"/>
    <property type="match status" value="2"/>
</dbReference>
<feature type="transmembrane region" description="Helical" evidence="7">
    <location>
        <begin position="222"/>
        <end position="247"/>
    </location>
</feature>
<evidence type="ECO:0000256" key="7">
    <source>
        <dbReference type="SAM" id="Phobius"/>
    </source>
</evidence>
<feature type="transmembrane region" description="Helical" evidence="7">
    <location>
        <begin position="392"/>
        <end position="413"/>
    </location>
</feature>
<proteinExistence type="inferred from homology"/>
<keyword evidence="3 6" id="KW-0812">Transmembrane</keyword>
<dbReference type="EMBL" id="JAPQES010000010">
    <property type="protein sequence ID" value="MCY6372722.1"/>
    <property type="molecule type" value="Genomic_DNA"/>
</dbReference>
<feature type="transmembrane region" description="Helical" evidence="7">
    <location>
        <begin position="44"/>
        <end position="66"/>
    </location>
</feature>
<dbReference type="PRINTS" id="PR00176">
    <property type="entry name" value="NANEUSMPORT"/>
</dbReference>
<feature type="transmembrane region" description="Helical" evidence="7">
    <location>
        <begin position="147"/>
        <end position="165"/>
    </location>
</feature>
<feature type="transmembrane region" description="Helical" evidence="7">
    <location>
        <begin position="87"/>
        <end position="111"/>
    </location>
</feature>
<keyword evidence="4 7" id="KW-1133">Transmembrane helix</keyword>
<feature type="transmembrane region" description="Helical" evidence="7">
    <location>
        <begin position="12"/>
        <end position="32"/>
    </location>
</feature>
<keyword evidence="6" id="KW-0769">Symport</keyword>
<dbReference type="InterPro" id="IPR000175">
    <property type="entry name" value="Na/ntran_symport"/>
</dbReference>
<dbReference type="SUPFAM" id="SSF161070">
    <property type="entry name" value="SNF-like"/>
    <property type="match status" value="1"/>
</dbReference>
<dbReference type="PANTHER" id="PTHR42948">
    <property type="entry name" value="TRANSPORTER"/>
    <property type="match status" value="1"/>
</dbReference>
<gene>
    <name evidence="8" type="ORF">OXH55_19205</name>
</gene>
<dbReference type="Proteomes" id="UP001079657">
    <property type="component" value="Unassembled WGS sequence"/>
</dbReference>
<dbReference type="InterPro" id="IPR037272">
    <property type="entry name" value="SNS_sf"/>
</dbReference>
<feature type="transmembrane region" description="Helical" evidence="7">
    <location>
        <begin position="259"/>
        <end position="283"/>
    </location>
</feature>
<feature type="transmembrane region" description="Helical" evidence="7">
    <location>
        <begin position="362"/>
        <end position="386"/>
    </location>
</feature>
<evidence type="ECO:0000256" key="5">
    <source>
        <dbReference type="ARBA" id="ARBA00023136"/>
    </source>
</evidence>
<reference evidence="8" key="1">
    <citation type="submission" date="2022-12" db="EMBL/GenBank/DDBJ databases">
        <authorList>
            <person name="Wang J."/>
        </authorList>
    </citation>
    <scope>NUCLEOTIDE SEQUENCE</scope>
    <source>
        <strain evidence="8">HY-42-06</strain>
    </source>
</reference>
<dbReference type="PROSITE" id="PS50267">
    <property type="entry name" value="NA_NEUROTRAN_SYMP_3"/>
    <property type="match status" value="1"/>
</dbReference>
<dbReference type="NCBIfam" id="NF037979">
    <property type="entry name" value="Na_transp"/>
    <property type="match status" value="1"/>
</dbReference>
<evidence type="ECO:0000256" key="1">
    <source>
        <dbReference type="ARBA" id="ARBA00004141"/>
    </source>
</evidence>
<dbReference type="PANTHER" id="PTHR42948:SF1">
    <property type="entry name" value="TRANSPORTER"/>
    <property type="match status" value="1"/>
</dbReference>
<evidence type="ECO:0000256" key="4">
    <source>
        <dbReference type="ARBA" id="ARBA00022989"/>
    </source>
</evidence>
<evidence type="ECO:0000313" key="8">
    <source>
        <dbReference type="EMBL" id="MCY6372722.1"/>
    </source>
</evidence>
<comment type="caution">
    <text evidence="8">The sequence shown here is derived from an EMBL/GenBank/DDBJ whole genome shotgun (WGS) entry which is preliminary data.</text>
</comment>
<sequence length="519" mass="56773">MENQSRDAWGSRFGFIMATVGAAVGLGNLWRFPYTAYANGGGAFLFPYFVALLTAGVPLMILEFGFGSKMKGANTLAYAKLGRKWEWLGWWPVMIPLIVVTFYSVIISWSINYFVLAFKGGWGSNPNAFFGGEFLKVSSGALDFGGIRWYVALAVTLVWFTNYYITKKGISGGIEKACTVITPTLAVLMILMTIRGLTLPGAAQGLNWFLKPDFSKIANPRIWISAYAQVFFSTTLAVGVMVAYSSYLPKKSDIVNNACITVFSNASFDFLAGLCVFSTLGYACYASGLPMDKVIQAGPGIAFVAFPNAINLMPGGPVVRAIIGAGFFFCLIIAGISSSISMIESFVSSVLDKYIHISRDKLVRNVCLIGFCASMLFATGAGVHILDIVDHFTGNYGIALIGLIEVIVLGYVYKIEKMRPEVNRYSDFHVGKWWDVLMKYITPILLGYMTITNVITEFTEPYGGHPLAARIIFGWVIAIGIFIIGMYLSKKPWPNDDMLKIEEDDTIDVTSGGETISGN</sequence>
<dbReference type="PROSITE" id="PS00610">
    <property type="entry name" value="NA_NEUROTRAN_SYMP_1"/>
    <property type="match status" value="1"/>
</dbReference>